<dbReference type="AlphaFoldDB" id="A0A090QLB4"/>
<dbReference type="EMBL" id="BBML01000002">
    <property type="protein sequence ID" value="GAK96311.1"/>
    <property type="molecule type" value="Genomic_DNA"/>
</dbReference>
<sequence>MSLKRFFFIAITVTFISGCFYIYYSYNPSNTALFPKCPSKVVTSYDCPGCGSQRAIHAILHGDFKTAWDLNALLFFLIPYVILVLLMEHTSMIPIKYRKYLIGKWPILILLISIIVFTIYRNV</sequence>
<accession>A0A090QLB4</accession>
<evidence type="ECO:0000313" key="2">
    <source>
        <dbReference type="EMBL" id="GAK96311.1"/>
    </source>
</evidence>
<evidence type="ECO:0000313" key="3">
    <source>
        <dbReference type="Proteomes" id="UP000029221"/>
    </source>
</evidence>
<reference evidence="2" key="1">
    <citation type="journal article" date="2014" name="Genome Announc.">
        <title>Draft Genome Sequences of Marine Flavobacterium Nonlabens Strains NR17, NR24, NR27, NR32, NR33, and Ara13.</title>
        <authorList>
            <person name="Nakanishi M."/>
            <person name="Meirelles P."/>
            <person name="Suzuki R."/>
            <person name="Takatani N."/>
            <person name="Mino S."/>
            <person name="Suda W."/>
            <person name="Oshima K."/>
            <person name="Hattori M."/>
            <person name="Ohkuma M."/>
            <person name="Hosokawa M."/>
            <person name="Miyashita K."/>
            <person name="Thompson F.L."/>
            <person name="Niwa A."/>
            <person name="Sawabe T."/>
            <person name="Sawabe T."/>
        </authorList>
    </citation>
    <scope>NUCLEOTIDE SEQUENCE [LARGE SCALE GENOMIC DNA]</scope>
    <source>
        <strain evidence="2">JCM 19294</strain>
    </source>
</reference>
<comment type="caution">
    <text evidence="2">The sequence shown here is derived from an EMBL/GenBank/DDBJ whole genome shotgun (WGS) entry which is preliminary data.</text>
</comment>
<dbReference type="eggNOG" id="ENOG5032Y7G">
    <property type="taxonomic scope" value="Bacteria"/>
</dbReference>
<dbReference type="InterPro" id="IPR021215">
    <property type="entry name" value="DUF2752"/>
</dbReference>
<keyword evidence="1" id="KW-1133">Transmembrane helix</keyword>
<gene>
    <name evidence="2" type="ORF">JCM19294_1824</name>
</gene>
<dbReference type="Pfam" id="PF10825">
    <property type="entry name" value="DUF2752"/>
    <property type="match status" value="1"/>
</dbReference>
<proteinExistence type="predicted"/>
<keyword evidence="1" id="KW-0812">Transmembrane</keyword>
<dbReference type="Proteomes" id="UP000029221">
    <property type="component" value="Unassembled WGS sequence"/>
</dbReference>
<organism evidence="2 3">
    <name type="scientific">Nonlabens tegetincola</name>
    <dbReference type="NCBI Taxonomy" id="323273"/>
    <lineage>
        <taxon>Bacteria</taxon>
        <taxon>Pseudomonadati</taxon>
        <taxon>Bacteroidota</taxon>
        <taxon>Flavobacteriia</taxon>
        <taxon>Flavobacteriales</taxon>
        <taxon>Flavobacteriaceae</taxon>
        <taxon>Nonlabens</taxon>
    </lineage>
</organism>
<feature type="transmembrane region" description="Helical" evidence="1">
    <location>
        <begin position="7"/>
        <end position="26"/>
    </location>
</feature>
<dbReference type="RefSeq" id="WP_042277547.1">
    <property type="nucleotide sequence ID" value="NZ_BBML01000002.1"/>
</dbReference>
<dbReference type="STRING" id="319236.BST91_08615"/>
<feature type="transmembrane region" description="Helical" evidence="1">
    <location>
        <begin position="70"/>
        <end position="88"/>
    </location>
</feature>
<keyword evidence="3" id="KW-1185">Reference proteome</keyword>
<evidence type="ECO:0000256" key="1">
    <source>
        <dbReference type="SAM" id="Phobius"/>
    </source>
</evidence>
<dbReference type="PROSITE" id="PS51257">
    <property type="entry name" value="PROKAR_LIPOPROTEIN"/>
    <property type="match status" value="1"/>
</dbReference>
<name>A0A090QLB4_9FLAO</name>
<keyword evidence="1" id="KW-0472">Membrane</keyword>
<feature type="transmembrane region" description="Helical" evidence="1">
    <location>
        <begin position="100"/>
        <end position="120"/>
    </location>
</feature>
<protein>
    <submittedName>
        <fullName evidence="2">Sll0543 protein</fullName>
    </submittedName>
</protein>